<dbReference type="EMBL" id="BART01018699">
    <property type="protein sequence ID" value="GAG77047.1"/>
    <property type="molecule type" value="Genomic_DNA"/>
</dbReference>
<protein>
    <submittedName>
        <fullName evidence="2">Uncharacterized protein</fullName>
    </submittedName>
</protein>
<name>X1B6Z2_9ZZZZ</name>
<reference evidence="2" key="1">
    <citation type="journal article" date="2014" name="Front. Microbiol.">
        <title>High frequency of phylogenetically diverse reductive dehalogenase-homologous genes in deep subseafloor sedimentary metagenomes.</title>
        <authorList>
            <person name="Kawai M."/>
            <person name="Futagami T."/>
            <person name="Toyoda A."/>
            <person name="Takaki Y."/>
            <person name="Nishi S."/>
            <person name="Hori S."/>
            <person name="Arai W."/>
            <person name="Tsubouchi T."/>
            <person name="Morono Y."/>
            <person name="Uchiyama I."/>
            <person name="Ito T."/>
            <person name="Fujiyama A."/>
            <person name="Inagaki F."/>
            <person name="Takami H."/>
        </authorList>
    </citation>
    <scope>NUCLEOTIDE SEQUENCE</scope>
    <source>
        <strain evidence="2">Expedition CK06-06</strain>
    </source>
</reference>
<feature type="transmembrane region" description="Helical" evidence="1">
    <location>
        <begin position="38"/>
        <end position="56"/>
    </location>
</feature>
<feature type="transmembrane region" description="Helical" evidence="1">
    <location>
        <begin position="68"/>
        <end position="98"/>
    </location>
</feature>
<comment type="caution">
    <text evidence="2">The sequence shown here is derived from an EMBL/GenBank/DDBJ whole genome shotgun (WGS) entry which is preliminary data.</text>
</comment>
<gene>
    <name evidence="2" type="ORF">S01H4_35218</name>
</gene>
<keyword evidence="1" id="KW-0812">Transmembrane</keyword>
<proteinExistence type="predicted"/>
<dbReference type="AlphaFoldDB" id="X1B6Z2"/>
<organism evidence="2">
    <name type="scientific">marine sediment metagenome</name>
    <dbReference type="NCBI Taxonomy" id="412755"/>
    <lineage>
        <taxon>unclassified sequences</taxon>
        <taxon>metagenomes</taxon>
        <taxon>ecological metagenomes</taxon>
    </lineage>
</organism>
<sequence length="101" mass="10768">MKLLTILGAIVGLVTLILGLAKIENYAFVNPLGTLNEIVVFIVGLVIVALTFLAGLKPNNPIPFHWIVLLILGILLIVFGAGIWAGVLLIIAFLIGLIEDL</sequence>
<evidence type="ECO:0000313" key="2">
    <source>
        <dbReference type="EMBL" id="GAG77047.1"/>
    </source>
</evidence>
<keyword evidence="1" id="KW-0472">Membrane</keyword>
<accession>X1B6Z2</accession>
<evidence type="ECO:0000256" key="1">
    <source>
        <dbReference type="SAM" id="Phobius"/>
    </source>
</evidence>
<keyword evidence="1" id="KW-1133">Transmembrane helix</keyword>